<name>A0A9P7RL76_9AGAR</name>
<dbReference type="Gene3D" id="2.80.10.50">
    <property type="match status" value="1"/>
</dbReference>
<keyword evidence="3" id="KW-1185">Reference proteome</keyword>
<dbReference type="EMBL" id="CM032191">
    <property type="protein sequence ID" value="KAG7085432.1"/>
    <property type="molecule type" value="Genomic_DNA"/>
</dbReference>
<dbReference type="PROSITE" id="PS50231">
    <property type="entry name" value="RICIN_B_LECTIN"/>
    <property type="match status" value="1"/>
</dbReference>
<dbReference type="CDD" id="cd23422">
    <property type="entry name" value="beta-trefoil_Ricin_MPL_CNL"/>
    <property type="match status" value="1"/>
</dbReference>
<gene>
    <name evidence="2" type="ORF">E1B28_002993</name>
</gene>
<comment type="caution">
    <text evidence="2">The sequence shown here is derived from an EMBL/GenBank/DDBJ whole genome shotgun (WGS) entry which is preliminary data.</text>
</comment>
<evidence type="ECO:0000259" key="1">
    <source>
        <dbReference type="Pfam" id="PF14200"/>
    </source>
</evidence>
<evidence type="ECO:0000313" key="3">
    <source>
        <dbReference type="Proteomes" id="UP001049176"/>
    </source>
</evidence>
<dbReference type="OrthoDB" id="2131701at2759"/>
<dbReference type="AlphaFoldDB" id="A0A9P7RL76"/>
<protein>
    <recommendedName>
        <fullName evidence="1">Ricin B lectin domain-containing protein</fullName>
    </recommendedName>
</protein>
<dbReference type="GeneID" id="66072069"/>
<dbReference type="Pfam" id="PF14200">
    <property type="entry name" value="RicinB_lectin_2"/>
    <property type="match status" value="1"/>
</dbReference>
<feature type="domain" description="Ricin B lectin" evidence="1">
    <location>
        <begin position="9"/>
        <end position="82"/>
    </location>
</feature>
<dbReference type="Proteomes" id="UP001049176">
    <property type="component" value="Chromosome 11"/>
</dbReference>
<dbReference type="RefSeq" id="XP_043001903.1">
    <property type="nucleotide sequence ID" value="XM_043159949.1"/>
</dbReference>
<accession>A0A9P7RL76</accession>
<dbReference type="InterPro" id="IPR035992">
    <property type="entry name" value="Ricin_B-like_lectins"/>
</dbReference>
<proteinExistence type="predicted"/>
<organism evidence="2 3">
    <name type="scientific">Marasmius oreades</name>
    <name type="common">fairy-ring Marasmius</name>
    <dbReference type="NCBI Taxonomy" id="181124"/>
    <lineage>
        <taxon>Eukaryota</taxon>
        <taxon>Fungi</taxon>
        <taxon>Dikarya</taxon>
        <taxon>Basidiomycota</taxon>
        <taxon>Agaricomycotina</taxon>
        <taxon>Agaricomycetes</taxon>
        <taxon>Agaricomycetidae</taxon>
        <taxon>Agaricales</taxon>
        <taxon>Marasmiineae</taxon>
        <taxon>Marasmiaceae</taxon>
        <taxon>Marasmius</taxon>
    </lineage>
</organism>
<dbReference type="SUPFAM" id="SSF50370">
    <property type="entry name" value="Ricin B-like lectins"/>
    <property type="match status" value="1"/>
</dbReference>
<dbReference type="KEGG" id="more:E1B28_002993"/>
<dbReference type="InterPro" id="IPR000772">
    <property type="entry name" value="Ricin_B_lectin"/>
</dbReference>
<reference evidence="2" key="1">
    <citation type="journal article" date="2021" name="Genome Biol. Evol.">
        <title>The assembled and annotated genome of the fairy-ring fungus Marasmius oreades.</title>
        <authorList>
            <person name="Hiltunen M."/>
            <person name="Ament-Velasquez S.L."/>
            <person name="Johannesson H."/>
        </authorList>
    </citation>
    <scope>NUCLEOTIDE SEQUENCE</scope>
    <source>
        <strain evidence="2">03SP1</strain>
    </source>
</reference>
<sequence>MAPVDVIQGNGTYRIVNAKSQTLLDLSQGDQRSIIGWPRNDAANQHWTLLWAGNAWHIQSPSNGLYLGLGGSGTPGDGVPLIATAEPTTGWDIWQDNVNPEAYRIFIPNTFLNWDLWANGDATPGNPVTLWTSWSGIHQTWKFEPV</sequence>
<evidence type="ECO:0000313" key="2">
    <source>
        <dbReference type="EMBL" id="KAG7085432.1"/>
    </source>
</evidence>